<reference evidence="1 2" key="1">
    <citation type="journal article" date="2018" name="J. Allergy Clin. Immunol.">
        <title>High-quality assembly of Dermatophagoides pteronyssinus genome and transcriptome reveals a wide range of novel allergens.</title>
        <authorList>
            <person name="Liu X.Y."/>
            <person name="Yang K.Y."/>
            <person name="Wang M.Q."/>
            <person name="Kwok J.S."/>
            <person name="Zeng X."/>
            <person name="Yang Z."/>
            <person name="Xiao X.J."/>
            <person name="Lau C.P."/>
            <person name="Li Y."/>
            <person name="Huang Z.M."/>
            <person name="Ba J.G."/>
            <person name="Yim A.K."/>
            <person name="Ouyang C.Y."/>
            <person name="Ngai S.M."/>
            <person name="Chan T.F."/>
            <person name="Leung E.L."/>
            <person name="Liu L."/>
            <person name="Liu Z.G."/>
            <person name="Tsui S.K."/>
        </authorList>
    </citation>
    <scope>NUCLEOTIDE SEQUENCE [LARGE SCALE GENOMIC DNA]</scope>
    <source>
        <strain evidence="1">Derp</strain>
    </source>
</reference>
<keyword evidence="2" id="KW-1185">Reference proteome</keyword>
<dbReference type="Proteomes" id="UP000887458">
    <property type="component" value="Unassembled WGS sequence"/>
</dbReference>
<dbReference type="PANTHER" id="PTHR15889">
    <property type="entry name" value="MITOCHONDRIAL RIBOSOMAL PROTEIN L37"/>
    <property type="match status" value="1"/>
</dbReference>
<keyword evidence="1" id="KW-0689">Ribosomal protein</keyword>
<proteinExistence type="predicted"/>
<comment type="caution">
    <text evidence="1">The sequence shown here is derived from an EMBL/GenBank/DDBJ whole genome shotgun (WGS) entry which is preliminary data.</text>
</comment>
<dbReference type="PANTHER" id="PTHR15889:SF2">
    <property type="entry name" value="LARGE RIBOSOMAL SUBUNIT PROTEIN ML37"/>
    <property type="match status" value="1"/>
</dbReference>
<dbReference type="GO" id="GO:0005840">
    <property type="term" value="C:ribosome"/>
    <property type="evidence" value="ECO:0007669"/>
    <property type="project" value="UniProtKB-KW"/>
</dbReference>
<evidence type="ECO:0000313" key="2">
    <source>
        <dbReference type="Proteomes" id="UP000887458"/>
    </source>
</evidence>
<organism evidence="1 2">
    <name type="scientific">Dermatophagoides pteronyssinus</name>
    <name type="common">European house dust mite</name>
    <dbReference type="NCBI Taxonomy" id="6956"/>
    <lineage>
        <taxon>Eukaryota</taxon>
        <taxon>Metazoa</taxon>
        <taxon>Ecdysozoa</taxon>
        <taxon>Arthropoda</taxon>
        <taxon>Chelicerata</taxon>
        <taxon>Arachnida</taxon>
        <taxon>Acari</taxon>
        <taxon>Acariformes</taxon>
        <taxon>Sarcoptiformes</taxon>
        <taxon>Astigmata</taxon>
        <taxon>Psoroptidia</taxon>
        <taxon>Analgoidea</taxon>
        <taxon>Pyroglyphidae</taxon>
        <taxon>Dermatophagoidinae</taxon>
        <taxon>Dermatophagoides</taxon>
    </lineage>
</organism>
<protein>
    <submittedName>
        <fullName evidence="1">39S ribosomal protein L37, mitochondrial</fullName>
    </submittedName>
</protein>
<evidence type="ECO:0000313" key="1">
    <source>
        <dbReference type="EMBL" id="KAH9426884.1"/>
    </source>
</evidence>
<dbReference type="EMBL" id="NJHN03000008">
    <property type="protein sequence ID" value="KAH9426884.1"/>
    <property type="molecule type" value="Genomic_DNA"/>
</dbReference>
<name>A0ABQ8JWD8_DERPT</name>
<gene>
    <name evidence="1" type="primary">MRPL37</name>
    <name evidence="1" type="ORF">DERP_002986</name>
</gene>
<accession>A0ABQ8JWD8</accession>
<keyword evidence="1" id="KW-0687">Ribonucleoprotein</keyword>
<reference evidence="1 2" key="2">
    <citation type="journal article" date="2022" name="Mol. Biol. Evol.">
        <title>Comparative Genomics Reveals Insights into the Divergent Evolution of Astigmatic Mites and Household Pest Adaptations.</title>
        <authorList>
            <person name="Xiong Q."/>
            <person name="Wan A.T."/>
            <person name="Liu X."/>
            <person name="Fung C.S."/>
            <person name="Xiao X."/>
            <person name="Malainual N."/>
            <person name="Hou J."/>
            <person name="Wang L."/>
            <person name="Wang M."/>
            <person name="Yang K.Y."/>
            <person name="Cui Y."/>
            <person name="Leung E.L."/>
            <person name="Nong W."/>
            <person name="Shin S.K."/>
            <person name="Au S.W."/>
            <person name="Jeong K.Y."/>
            <person name="Chew F.T."/>
            <person name="Hui J.H."/>
            <person name="Leung T.F."/>
            <person name="Tungtrongchitr A."/>
            <person name="Zhong N."/>
            <person name="Liu Z."/>
            <person name="Tsui S.K."/>
        </authorList>
    </citation>
    <scope>NUCLEOTIDE SEQUENCE [LARGE SCALE GENOMIC DNA]</scope>
    <source>
        <strain evidence="1">Derp</strain>
    </source>
</reference>
<dbReference type="InterPro" id="IPR052482">
    <property type="entry name" value="mtLSU_mL37"/>
</dbReference>
<sequence length="427" mass="50374">MKLTNQLNHAKYFWWGKGWGTKPRINTDNFYYKMQWKAKAKRPLEVIEQTLPENIKPIDPNIYVRQEINREFHIDHKFKLPWPYSHRPIKGTPEDPNYKQETALVFHRNKRLIEPINLPLHFTNSLLENDLPQSILKFQNQIQFDDKLVDYCRRRFEWSLFNDCAMQKLPLNREFPYLDQKPPRVFGTTINRKECLILQTLYEISNSWTAKTFGYDPNLISMRISRPHCVYPIRRDEKYALLDLECDFVTILSPTSPNTSLKSIPFDPDYVENASNRPLKSISPISWQVGFDNKNFYPEDFKFIIPAKSQIHTIFLSNNNVRLLNDEDYQGHGIMFCYGYAMQQAKLLENHEQKFVPQTIQCLYTSPKDSMKIGFVLFQLNSIAGDDSMIRNQVWISEPRSVMDDTRAVLNDLFTIQSFRVANASSF</sequence>